<reference evidence="3" key="1">
    <citation type="submission" date="2020-11" db="EMBL/GenBank/DDBJ databases">
        <authorList>
            <consortium name="DOE Joint Genome Institute"/>
            <person name="Ahrendt S."/>
            <person name="Riley R."/>
            <person name="Andreopoulos W."/>
            <person name="Labutti K."/>
            <person name="Pangilinan J."/>
            <person name="Ruiz-Duenas F.J."/>
            <person name="Barrasa J.M."/>
            <person name="Sanchez-Garcia M."/>
            <person name="Camarero S."/>
            <person name="Miyauchi S."/>
            <person name="Serrano A."/>
            <person name="Linde D."/>
            <person name="Babiker R."/>
            <person name="Drula E."/>
            <person name="Ayuso-Fernandez I."/>
            <person name="Pacheco R."/>
            <person name="Padilla G."/>
            <person name="Ferreira P."/>
            <person name="Barriuso J."/>
            <person name="Kellner H."/>
            <person name="Castanera R."/>
            <person name="Alfaro M."/>
            <person name="Ramirez L."/>
            <person name="Pisabarro A.G."/>
            <person name="Kuo A."/>
            <person name="Tritt A."/>
            <person name="Lipzen A."/>
            <person name="He G."/>
            <person name="Yan M."/>
            <person name="Ng V."/>
            <person name="Cullen D."/>
            <person name="Martin F."/>
            <person name="Rosso M.-N."/>
            <person name="Henrissat B."/>
            <person name="Hibbett D."/>
            <person name="Martinez A.T."/>
            <person name="Grigoriev I.V."/>
        </authorList>
    </citation>
    <scope>NUCLEOTIDE SEQUENCE</scope>
    <source>
        <strain evidence="3">AH 40177</strain>
    </source>
</reference>
<dbReference type="GO" id="GO:0000387">
    <property type="term" value="P:spliceosomal snRNP assembly"/>
    <property type="evidence" value="ECO:0007669"/>
    <property type="project" value="InterPro"/>
</dbReference>
<dbReference type="AlphaFoldDB" id="A0A9P5UE46"/>
<keyword evidence="4" id="KW-1185">Reference proteome</keyword>
<evidence type="ECO:0000256" key="2">
    <source>
        <dbReference type="SAM" id="MobiDB-lite"/>
    </source>
</evidence>
<dbReference type="EMBL" id="JADNRY010000005">
    <property type="protein sequence ID" value="KAF9076860.1"/>
    <property type="molecule type" value="Genomic_DNA"/>
</dbReference>
<feature type="region of interest" description="Disordered" evidence="2">
    <location>
        <begin position="1"/>
        <end position="39"/>
    </location>
</feature>
<dbReference type="PANTHER" id="PTHR12794:SF0">
    <property type="entry name" value="GEM-ASSOCIATED PROTEIN 2"/>
    <property type="match status" value="1"/>
</dbReference>
<organism evidence="3 4">
    <name type="scientific">Rhodocollybia butyracea</name>
    <dbReference type="NCBI Taxonomy" id="206335"/>
    <lineage>
        <taxon>Eukaryota</taxon>
        <taxon>Fungi</taxon>
        <taxon>Dikarya</taxon>
        <taxon>Basidiomycota</taxon>
        <taxon>Agaricomycotina</taxon>
        <taxon>Agaricomycetes</taxon>
        <taxon>Agaricomycetidae</taxon>
        <taxon>Agaricales</taxon>
        <taxon>Marasmiineae</taxon>
        <taxon>Omphalotaceae</taxon>
        <taxon>Rhodocollybia</taxon>
    </lineage>
</organism>
<dbReference type="Proteomes" id="UP000772434">
    <property type="component" value="Unassembled WGS sequence"/>
</dbReference>
<feature type="compositionally biased region" description="Basic residues" evidence="2">
    <location>
        <begin position="141"/>
        <end position="153"/>
    </location>
</feature>
<dbReference type="PRINTS" id="PR02039">
    <property type="entry name" value="SPLICEFRBRR1"/>
</dbReference>
<accession>A0A9P5UE46</accession>
<proteinExistence type="inferred from homology"/>
<feature type="region of interest" description="Disordered" evidence="2">
    <location>
        <begin position="58"/>
        <end position="85"/>
    </location>
</feature>
<gene>
    <name evidence="3" type="ORF">BDP27DRAFT_1379779</name>
</gene>
<evidence type="ECO:0000313" key="4">
    <source>
        <dbReference type="Proteomes" id="UP000772434"/>
    </source>
</evidence>
<dbReference type="InterPro" id="IPR035426">
    <property type="entry name" value="Gemin2/Brr1"/>
</dbReference>
<dbReference type="OrthoDB" id="428895at2759"/>
<feature type="region of interest" description="Disordered" evidence="2">
    <location>
        <begin position="137"/>
        <end position="209"/>
    </location>
</feature>
<dbReference type="Pfam" id="PF04938">
    <property type="entry name" value="SIP1"/>
    <property type="match status" value="1"/>
</dbReference>
<comment type="caution">
    <text evidence="3">The sequence shown here is derived from an EMBL/GenBank/DDBJ whole genome shotgun (WGS) entry which is preliminary data.</text>
</comment>
<dbReference type="GO" id="GO:0030532">
    <property type="term" value="C:small nuclear ribonucleoprotein complex"/>
    <property type="evidence" value="ECO:0007669"/>
    <property type="project" value="InterPro"/>
</dbReference>
<protein>
    <submittedName>
        <fullName evidence="3">Uncharacterized protein</fullName>
    </submittedName>
</protein>
<dbReference type="GO" id="GO:0032797">
    <property type="term" value="C:SMN complex"/>
    <property type="evidence" value="ECO:0007669"/>
    <property type="project" value="TreeGrafter"/>
</dbReference>
<evidence type="ECO:0000313" key="3">
    <source>
        <dbReference type="EMBL" id="KAF9076860.1"/>
    </source>
</evidence>
<dbReference type="Gene3D" id="1.20.58.1070">
    <property type="match status" value="1"/>
</dbReference>
<evidence type="ECO:0000256" key="1">
    <source>
        <dbReference type="ARBA" id="ARBA00025758"/>
    </source>
</evidence>
<dbReference type="PANTHER" id="PTHR12794">
    <property type="entry name" value="GEMIN2"/>
    <property type="match status" value="1"/>
</dbReference>
<sequence>MSNLKRKRGDINDSDDEEPSFGRQILPVANLSENFDGEPSDGMEYLFTVRRDARSLPHVTRVENPYQTAEPVLPPPRNLETTHPSLPSAEWRSLFEIRFKNLRKANTAASSSKIRMPDIKDRAAWWDYLAGKPESVWNPPKKPKALKQKKYGRGMRGFDDDSSALNYNPPPADSLQETEPCPPDPSSPLSGDQDNAETESPPVCKPITPTPSIIGQIDQRMALHLLMYFAYWINQHLVDERQPPFPRLAQTHFQWIFTLLTRVEEHVSADDMNMLRNLTRACIALLKVIISERNSGANSVNSAMKEEANDEASCWMIISVVIGTWGQLDLWMDAEDMLKSVVVA</sequence>
<dbReference type="InterPro" id="IPR023251">
    <property type="entry name" value="Brr1"/>
</dbReference>
<name>A0A9P5UE46_9AGAR</name>
<comment type="similarity">
    <text evidence="1">Belongs to the gemin-2 family.</text>
</comment>